<proteinExistence type="predicted"/>
<evidence type="ECO:0000313" key="2">
    <source>
        <dbReference type="EMBL" id="CAJ64358.1"/>
    </source>
</evidence>
<feature type="compositionally biased region" description="Basic residues" evidence="1">
    <location>
        <begin position="48"/>
        <end position="60"/>
    </location>
</feature>
<dbReference type="AlphaFoldDB" id="Q0RDV8"/>
<gene>
    <name evidence="2" type="ordered locus">FRAAL5726</name>
</gene>
<name>Q0RDV8_FRAAA</name>
<evidence type="ECO:0000256" key="1">
    <source>
        <dbReference type="SAM" id="MobiDB-lite"/>
    </source>
</evidence>
<organism evidence="2 3">
    <name type="scientific">Frankia alni (strain DSM 45986 / CECT 9034 / ACN14a)</name>
    <dbReference type="NCBI Taxonomy" id="326424"/>
    <lineage>
        <taxon>Bacteria</taxon>
        <taxon>Bacillati</taxon>
        <taxon>Actinomycetota</taxon>
        <taxon>Actinomycetes</taxon>
        <taxon>Frankiales</taxon>
        <taxon>Frankiaceae</taxon>
        <taxon>Frankia</taxon>
    </lineage>
</organism>
<sequence>MPNCHSSRTVFSEPAVNVAIYDPKVLPSRIDDTWSEPRSSYRPEHGCSRRTRRGRGKPDG</sequence>
<dbReference type="EMBL" id="CT573213">
    <property type="protein sequence ID" value="CAJ64358.1"/>
    <property type="molecule type" value="Genomic_DNA"/>
</dbReference>
<dbReference type="STRING" id="326424.FRAAL5726"/>
<keyword evidence="3" id="KW-1185">Reference proteome</keyword>
<accession>Q0RDV8</accession>
<dbReference type="KEGG" id="fal:FRAAL5726"/>
<dbReference type="HOGENOM" id="CLU_2934770_0_0_11"/>
<evidence type="ECO:0000313" key="3">
    <source>
        <dbReference type="Proteomes" id="UP000000657"/>
    </source>
</evidence>
<dbReference type="Proteomes" id="UP000000657">
    <property type="component" value="Chromosome"/>
</dbReference>
<reference evidence="2 3" key="1">
    <citation type="journal article" date="2007" name="Genome Res.">
        <title>Genome characteristics of facultatively symbiotic Frankia sp. strains reflect host range and host plant biogeography.</title>
        <authorList>
            <person name="Normand P."/>
            <person name="Lapierre P."/>
            <person name="Tisa L.S."/>
            <person name="Gogarten J.P."/>
            <person name="Alloisio N."/>
            <person name="Bagnarol E."/>
            <person name="Bassi C.A."/>
            <person name="Berry A.M."/>
            <person name="Bickhart D.M."/>
            <person name="Choisne N."/>
            <person name="Couloux A."/>
            <person name="Cournoyer B."/>
            <person name="Cruveiller S."/>
            <person name="Daubin V."/>
            <person name="Demange N."/>
            <person name="Francino M.P."/>
            <person name="Goltsman E."/>
            <person name="Huang Y."/>
            <person name="Kopp O.R."/>
            <person name="Labarre L."/>
            <person name="Lapidus A."/>
            <person name="Lavire C."/>
            <person name="Marechal J."/>
            <person name="Martinez M."/>
            <person name="Mastronunzio J.E."/>
            <person name="Mullin B.C."/>
            <person name="Niemann J."/>
            <person name="Pujic P."/>
            <person name="Rawnsley T."/>
            <person name="Rouy Z."/>
            <person name="Schenowitz C."/>
            <person name="Sellstedt A."/>
            <person name="Tavares F."/>
            <person name="Tomkins J.P."/>
            <person name="Vallenet D."/>
            <person name="Valverde C."/>
            <person name="Wall L.G."/>
            <person name="Wang Y."/>
            <person name="Medigue C."/>
            <person name="Benson D.R."/>
        </authorList>
    </citation>
    <scope>NUCLEOTIDE SEQUENCE [LARGE SCALE GENOMIC DNA]</scope>
    <source>
        <strain evidence="3">DSM 45986 / CECT 9034 / ACN14a</strain>
    </source>
</reference>
<feature type="region of interest" description="Disordered" evidence="1">
    <location>
        <begin position="26"/>
        <end position="60"/>
    </location>
</feature>
<protein>
    <submittedName>
        <fullName evidence="2">Uncharacterized protein</fullName>
    </submittedName>
</protein>